<protein>
    <submittedName>
        <fullName evidence="3">Membrane protease YdiL (CAAX protease family)</fullName>
    </submittedName>
</protein>
<dbReference type="EMBL" id="JACIEV010000007">
    <property type="protein sequence ID" value="MBB4154627.1"/>
    <property type="molecule type" value="Genomic_DNA"/>
</dbReference>
<gene>
    <name evidence="3" type="ORF">GGQ80_002543</name>
</gene>
<evidence type="ECO:0000256" key="1">
    <source>
        <dbReference type="SAM" id="Phobius"/>
    </source>
</evidence>
<keyword evidence="4" id="KW-1185">Reference proteome</keyword>
<dbReference type="GO" id="GO:0006508">
    <property type="term" value="P:proteolysis"/>
    <property type="evidence" value="ECO:0007669"/>
    <property type="project" value="UniProtKB-KW"/>
</dbReference>
<dbReference type="AlphaFoldDB" id="A0A840FG54"/>
<dbReference type="Pfam" id="PF02517">
    <property type="entry name" value="Rce1-like"/>
    <property type="match status" value="1"/>
</dbReference>
<comment type="caution">
    <text evidence="3">The sequence shown here is derived from an EMBL/GenBank/DDBJ whole genome shotgun (WGS) entry which is preliminary data.</text>
</comment>
<keyword evidence="1" id="KW-0472">Membrane</keyword>
<feature type="transmembrane region" description="Helical" evidence="1">
    <location>
        <begin position="150"/>
        <end position="172"/>
    </location>
</feature>
<dbReference type="GO" id="GO:0080120">
    <property type="term" value="P:CAAX-box protein maturation"/>
    <property type="evidence" value="ECO:0007669"/>
    <property type="project" value="UniProtKB-ARBA"/>
</dbReference>
<dbReference type="RefSeq" id="WP_183985335.1">
    <property type="nucleotide sequence ID" value="NZ_JACIEV010000007.1"/>
</dbReference>
<dbReference type="Proteomes" id="UP000529795">
    <property type="component" value="Unassembled WGS sequence"/>
</dbReference>
<dbReference type="InterPro" id="IPR003675">
    <property type="entry name" value="Rce1/LyrA-like_dom"/>
</dbReference>
<feature type="domain" description="CAAX prenyl protease 2/Lysostaphin resistance protein A-like" evidence="2">
    <location>
        <begin position="124"/>
        <end position="213"/>
    </location>
</feature>
<feature type="transmembrane region" description="Helical" evidence="1">
    <location>
        <begin position="40"/>
        <end position="60"/>
    </location>
</feature>
<dbReference type="GO" id="GO:0004175">
    <property type="term" value="F:endopeptidase activity"/>
    <property type="evidence" value="ECO:0007669"/>
    <property type="project" value="UniProtKB-ARBA"/>
</dbReference>
<evidence type="ECO:0000313" key="4">
    <source>
        <dbReference type="Proteomes" id="UP000529795"/>
    </source>
</evidence>
<keyword evidence="3" id="KW-0645">Protease</keyword>
<accession>A0A840FG54</accession>
<feature type="transmembrane region" description="Helical" evidence="1">
    <location>
        <begin position="116"/>
        <end position="138"/>
    </location>
</feature>
<keyword evidence="3" id="KW-0378">Hydrolase</keyword>
<proteinExistence type="predicted"/>
<reference evidence="3 4" key="1">
    <citation type="submission" date="2020-08" db="EMBL/GenBank/DDBJ databases">
        <title>Genomic Encyclopedia of Type Strains, Phase IV (KMG-IV): sequencing the most valuable type-strain genomes for metagenomic binning, comparative biology and taxonomic classification.</title>
        <authorList>
            <person name="Goeker M."/>
        </authorList>
    </citation>
    <scope>NUCLEOTIDE SEQUENCE [LARGE SCALE GENOMIC DNA]</scope>
    <source>
        <strain evidence="3 4">YC6723</strain>
    </source>
</reference>
<name>A0A840FG54_9SPHN</name>
<evidence type="ECO:0000259" key="2">
    <source>
        <dbReference type="Pfam" id="PF02517"/>
    </source>
</evidence>
<keyword evidence="1" id="KW-0812">Transmembrane</keyword>
<evidence type="ECO:0000313" key="3">
    <source>
        <dbReference type="EMBL" id="MBB4154627.1"/>
    </source>
</evidence>
<sequence>MSWVLLLLLAAWLVGRRWWQRRFGQPVSERGSAAHFLRWSARIAITYGLPAVVGATLLGIDLNQPEPKFLPLAQQLGYGETFPTGLLLIGIAGGTVIGAVIAWWRGPGRRWFGPPLGVPRTIGAVAVALLLAATAGVAEELFFRWLVPLLLVRVGLDVAVAFAASALMFGWLHRYQGTAGVVATTLGGAMFGWLYLVSGSLPLAMLVHVLVDVSALVVRPWAASLRT</sequence>
<keyword evidence="1" id="KW-1133">Transmembrane helix</keyword>
<feature type="transmembrane region" description="Helical" evidence="1">
    <location>
        <begin position="178"/>
        <end position="196"/>
    </location>
</feature>
<feature type="transmembrane region" description="Helical" evidence="1">
    <location>
        <begin position="203"/>
        <end position="222"/>
    </location>
</feature>
<feature type="transmembrane region" description="Helical" evidence="1">
    <location>
        <begin position="81"/>
        <end position="104"/>
    </location>
</feature>
<organism evidence="3 4">
    <name type="scientific">Sphingomonas jinjuensis</name>
    <dbReference type="NCBI Taxonomy" id="535907"/>
    <lineage>
        <taxon>Bacteria</taxon>
        <taxon>Pseudomonadati</taxon>
        <taxon>Pseudomonadota</taxon>
        <taxon>Alphaproteobacteria</taxon>
        <taxon>Sphingomonadales</taxon>
        <taxon>Sphingomonadaceae</taxon>
        <taxon>Sphingomonas</taxon>
    </lineage>
</organism>